<dbReference type="InterPro" id="IPR027417">
    <property type="entry name" value="P-loop_NTPase"/>
</dbReference>
<dbReference type="PROSITE" id="PS50206">
    <property type="entry name" value="RHODANESE_3"/>
    <property type="match status" value="1"/>
</dbReference>
<dbReference type="InterPro" id="IPR001763">
    <property type="entry name" value="Rhodanese-like_dom"/>
</dbReference>
<dbReference type="EC" id="2.5.1.-" evidence="3"/>
<protein>
    <submittedName>
        <fullName evidence="3">tRNA 2-selenouridine(34) synthase MnmH</fullName>
        <ecNumber evidence="3">2.5.1.-</ecNumber>
    </submittedName>
</protein>
<keyword evidence="3" id="KW-0808">Transferase</keyword>
<proteinExistence type="predicted"/>
<dbReference type="PANTHER" id="PTHR30401:SF0">
    <property type="entry name" value="TRNA 2-SELENOURIDINE SYNTHASE"/>
    <property type="match status" value="1"/>
</dbReference>
<dbReference type="EMBL" id="JAQAGZ010000004">
    <property type="protein sequence ID" value="MCZ8512254.1"/>
    <property type="molecule type" value="Genomic_DNA"/>
</dbReference>
<dbReference type="SMART" id="SM00450">
    <property type="entry name" value="RHOD"/>
    <property type="match status" value="1"/>
</dbReference>
<evidence type="ECO:0000256" key="1">
    <source>
        <dbReference type="ARBA" id="ARBA00023266"/>
    </source>
</evidence>
<dbReference type="InterPro" id="IPR017582">
    <property type="entry name" value="SelU"/>
</dbReference>
<name>A0ABT4Q5U8_9BACL</name>
<evidence type="ECO:0000259" key="2">
    <source>
        <dbReference type="PROSITE" id="PS50206"/>
    </source>
</evidence>
<accession>A0ABT4Q5U8</accession>
<dbReference type="InterPro" id="IPR058840">
    <property type="entry name" value="AAA_SelU"/>
</dbReference>
<dbReference type="SUPFAM" id="SSF52540">
    <property type="entry name" value="P-loop containing nucleoside triphosphate hydrolases"/>
    <property type="match status" value="1"/>
</dbReference>
<dbReference type="SUPFAM" id="SSF52821">
    <property type="entry name" value="Rhodanese/Cell cycle control phosphatase"/>
    <property type="match status" value="1"/>
</dbReference>
<dbReference type="NCBIfam" id="NF008750">
    <property type="entry name" value="PRK11784.1-2"/>
    <property type="match status" value="1"/>
</dbReference>
<reference evidence="3 4" key="1">
    <citation type="submission" date="2022-12" db="EMBL/GenBank/DDBJ databases">
        <title>Draft genome sequence of Paenibacillus sp. dW9.</title>
        <authorList>
            <person name="Choi E.-W."/>
            <person name="Kim D.-U."/>
        </authorList>
    </citation>
    <scope>NUCLEOTIDE SEQUENCE [LARGE SCALE GENOMIC DNA]</scope>
    <source>
        <strain evidence="4">dW9</strain>
    </source>
</reference>
<comment type="caution">
    <text evidence="3">The sequence shown here is derived from an EMBL/GenBank/DDBJ whole genome shotgun (WGS) entry which is preliminary data.</text>
</comment>
<dbReference type="GO" id="GO:0016740">
    <property type="term" value="F:transferase activity"/>
    <property type="evidence" value="ECO:0007669"/>
    <property type="project" value="UniProtKB-KW"/>
</dbReference>
<dbReference type="Proteomes" id="UP001527882">
    <property type="component" value="Unassembled WGS sequence"/>
</dbReference>
<keyword evidence="1" id="KW-0711">Selenium</keyword>
<dbReference type="RefSeq" id="WP_269880670.1">
    <property type="nucleotide sequence ID" value="NZ_JAQAGZ010000004.1"/>
</dbReference>
<evidence type="ECO:0000313" key="4">
    <source>
        <dbReference type="Proteomes" id="UP001527882"/>
    </source>
</evidence>
<sequence length="342" mass="39385">MFQDITLEELLELQQKKELTLIDVRSPSEYKDATIPGSLNIPLFDDTERAEIGTVYKQVSIQSAKERGLEIVSAKLPSFVRTFQELPAQKAVFCWRGGMRSKTTATVLSLMGIRVYRLTGGFRAYRKWVVNVLEHFETLPRAYVINGHTGTGKTQILRQLKEEGYPVLDLEGLAGHRGSIFGQIGLEAHNQKTFESLLVQELLKLKDAPYVLFEAESHRIGKVVLPSFIVNEKETNTQLFIEMPMETRIRHIIEDYRPWEHHEACMDAFQLIKKRIHTPIAKEIEEHLREARYEEAIRLLLEHYYDPRYDYATGQYSSVRHTIHACSVGEAVNSIKKQLEEA</sequence>
<dbReference type="NCBIfam" id="TIGR03167">
    <property type="entry name" value="tRNA_sel_U_synt"/>
    <property type="match status" value="1"/>
</dbReference>
<dbReference type="Pfam" id="PF26341">
    <property type="entry name" value="AAA_SelU"/>
    <property type="match status" value="1"/>
</dbReference>
<dbReference type="Pfam" id="PF00581">
    <property type="entry name" value="Rhodanese"/>
    <property type="match status" value="1"/>
</dbReference>
<dbReference type="InterPro" id="IPR036873">
    <property type="entry name" value="Rhodanese-like_dom_sf"/>
</dbReference>
<gene>
    <name evidence="3" type="primary">mnmH</name>
    <name evidence="3" type="ORF">O9H85_07400</name>
</gene>
<dbReference type="PANTHER" id="PTHR30401">
    <property type="entry name" value="TRNA 2-SELENOURIDINE SYNTHASE"/>
    <property type="match status" value="1"/>
</dbReference>
<feature type="domain" description="Rhodanese" evidence="2">
    <location>
        <begin position="15"/>
        <end position="131"/>
    </location>
</feature>
<keyword evidence="4" id="KW-1185">Reference proteome</keyword>
<dbReference type="NCBIfam" id="NF008752">
    <property type="entry name" value="PRK11784.1-4"/>
    <property type="match status" value="1"/>
</dbReference>
<dbReference type="Gene3D" id="3.40.250.10">
    <property type="entry name" value="Rhodanese-like domain"/>
    <property type="match status" value="1"/>
</dbReference>
<organism evidence="3 4">
    <name type="scientific">Paenibacillus gyeongsangnamensis</name>
    <dbReference type="NCBI Taxonomy" id="3388067"/>
    <lineage>
        <taxon>Bacteria</taxon>
        <taxon>Bacillati</taxon>
        <taxon>Bacillota</taxon>
        <taxon>Bacilli</taxon>
        <taxon>Bacillales</taxon>
        <taxon>Paenibacillaceae</taxon>
        <taxon>Paenibacillus</taxon>
    </lineage>
</organism>
<evidence type="ECO:0000313" key="3">
    <source>
        <dbReference type="EMBL" id="MCZ8512254.1"/>
    </source>
</evidence>